<name>A0AA88E0G7_FICCA</name>
<dbReference type="GO" id="GO:0009521">
    <property type="term" value="C:photosystem"/>
    <property type="evidence" value="ECO:0007669"/>
    <property type="project" value="InterPro"/>
</dbReference>
<dbReference type="EMBL" id="BTGU01000206">
    <property type="protein sequence ID" value="GMN65008.1"/>
    <property type="molecule type" value="Genomic_DNA"/>
</dbReference>
<evidence type="ECO:0000313" key="3">
    <source>
        <dbReference type="Proteomes" id="UP001187192"/>
    </source>
</evidence>
<reference evidence="2" key="1">
    <citation type="submission" date="2023-07" db="EMBL/GenBank/DDBJ databases">
        <title>draft genome sequence of fig (Ficus carica).</title>
        <authorList>
            <person name="Takahashi T."/>
            <person name="Nishimura K."/>
        </authorList>
    </citation>
    <scope>NUCLEOTIDE SEQUENCE</scope>
</reference>
<evidence type="ECO:0000313" key="2">
    <source>
        <dbReference type="EMBL" id="GMN65008.1"/>
    </source>
</evidence>
<dbReference type="InterPro" id="IPR036001">
    <property type="entry name" value="PS_II_antenna-like_sf"/>
</dbReference>
<comment type="caution">
    <text evidence="2">The sequence shown here is derived from an EMBL/GenBank/DDBJ whole genome shotgun (WGS) entry which is preliminary data.</text>
</comment>
<dbReference type="GO" id="GO:0016168">
    <property type="term" value="F:chlorophyll binding"/>
    <property type="evidence" value="ECO:0007669"/>
    <property type="project" value="InterPro"/>
</dbReference>
<protein>
    <submittedName>
        <fullName evidence="2">Uncharacterized protein</fullName>
    </submittedName>
</protein>
<dbReference type="AlphaFoldDB" id="A0AA88E0G7"/>
<dbReference type="GO" id="GO:0009767">
    <property type="term" value="P:photosynthetic electron transport chain"/>
    <property type="evidence" value="ECO:0007669"/>
    <property type="project" value="InterPro"/>
</dbReference>
<keyword evidence="3" id="KW-1185">Reference proteome</keyword>
<dbReference type="SUPFAM" id="SSF161077">
    <property type="entry name" value="Photosystem II antenna protein-like"/>
    <property type="match status" value="1"/>
</dbReference>
<gene>
    <name evidence="2" type="ORF">TIFTF001_034066</name>
</gene>
<feature type="region of interest" description="Disordered" evidence="1">
    <location>
        <begin position="1"/>
        <end position="21"/>
    </location>
</feature>
<organism evidence="2 3">
    <name type="scientific">Ficus carica</name>
    <name type="common">Common fig</name>
    <dbReference type="NCBI Taxonomy" id="3494"/>
    <lineage>
        <taxon>Eukaryota</taxon>
        <taxon>Viridiplantae</taxon>
        <taxon>Streptophyta</taxon>
        <taxon>Embryophyta</taxon>
        <taxon>Tracheophyta</taxon>
        <taxon>Spermatophyta</taxon>
        <taxon>Magnoliopsida</taxon>
        <taxon>eudicotyledons</taxon>
        <taxon>Gunneridae</taxon>
        <taxon>Pentapetalae</taxon>
        <taxon>rosids</taxon>
        <taxon>fabids</taxon>
        <taxon>Rosales</taxon>
        <taxon>Moraceae</taxon>
        <taxon>Ficeae</taxon>
        <taxon>Ficus</taxon>
    </lineage>
</organism>
<dbReference type="Proteomes" id="UP001187192">
    <property type="component" value="Unassembled WGS sequence"/>
</dbReference>
<feature type="compositionally biased region" description="Polar residues" evidence="1">
    <location>
        <begin position="1"/>
        <end position="17"/>
    </location>
</feature>
<evidence type="ECO:0000256" key="1">
    <source>
        <dbReference type="SAM" id="MobiDB-lite"/>
    </source>
</evidence>
<sequence>MLSCRYSSNSCFRRSTGSGSGKASVFVLNTRAWPGNWSARPRSSVLVKSSCPLCPGRHTCYNGRDKGSRSREGELTPKTRQLAYPEETLKATGALLLQIHWKRVGEVFPHKLNVFDPSDPVLDPMWRQGPDAAPTSDGVRLHRRALLYRGASALQLAL</sequence>
<proteinExistence type="predicted"/>
<accession>A0AA88E0G7</accession>